<evidence type="ECO:0000313" key="2">
    <source>
        <dbReference type="Proteomes" id="UP000824782"/>
    </source>
</evidence>
<accession>A0AAV6YIR2</accession>
<dbReference type="Proteomes" id="UP000824782">
    <property type="component" value="Unassembled WGS sequence"/>
</dbReference>
<keyword evidence="2" id="KW-1185">Reference proteome</keyword>
<name>A0AAV6YIR2_ENGPU</name>
<protein>
    <recommendedName>
        <fullName evidence="3">SRCR domain-containing protein</fullName>
    </recommendedName>
</protein>
<comment type="caution">
    <text evidence="1">The sequence shown here is derived from an EMBL/GenBank/DDBJ whole genome shotgun (WGS) entry which is preliminary data.</text>
</comment>
<gene>
    <name evidence="1" type="ORF">GDO81_027278</name>
</gene>
<organism evidence="1 2">
    <name type="scientific">Engystomops pustulosus</name>
    <name type="common">Tungara frog</name>
    <name type="synonym">Physalaemus pustulosus</name>
    <dbReference type="NCBI Taxonomy" id="76066"/>
    <lineage>
        <taxon>Eukaryota</taxon>
        <taxon>Metazoa</taxon>
        <taxon>Chordata</taxon>
        <taxon>Craniata</taxon>
        <taxon>Vertebrata</taxon>
        <taxon>Euteleostomi</taxon>
        <taxon>Amphibia</taxon>
        <taxon>Batrachia</taxon>
        <taxon>Anura</taxon>
        <taxon>Neobatrachia</taxon>
        <taxon>Hyloidea</taxon>
        <taxon>Leptodactylidae</taxon>
        <taxon>Leiuperinae</taxon>
        <taxon>Engystomops</taxon>
    </lineage>
</organism>
<reference evidence="1" key="1">
    <citation type="thesis" date="2020" institute="ProQuest LLC" country="789 East Eisenhower Parkway, Ann Arbor, MI, USA">
        <title>Comparative Genomics and Chromosome Evolution.</title>
        <authorList>
            <person name="Mudd A.B."/>
        </authorList>
    </citation>
    <scope>NUCLEOTIDE SEQUENCE</scope>
    <source>
        <strain evidence="1">237g6f4</strain>
        <tissue evidence="1">Blood</tissue>
    </source>
</reference>
<evidence type="ECO:0000313" key="1">
    <source>
        <dbReference type="EMBL" id="KAG8536013.1"/>
    </source>
</evidence>
<dbReference type="EMBL" id="WNYA01051896">
    <property type="protein sequence ID" value="KAG8536013.1"/>
    <property type="molecule type" value="Genomic_DNA"/>
</dbReference>
<proteinExistence type="predicted"/>
<sequence>MIKDGNNLHVGCPSGLLRNGWAPAPWGPGSCSVNAALLCRSVWNDSFRGDTGLQIYHHCPGLSLVLLGQSCNTRHRIWVRGALYSYRGADT</sequence>
<dbReference type="AlphaFoldDB" id="A0AAV6YIR2"/>
<evidence type="ECO:0008006" key="3">
    <source>
        <dbReference type="Google" id="ProtNLM"/>
    </source>
</evidence>